<keyword evidence="3" id="KW-0636">Prenylation</keyword>
<dbReference type="Proteomes" id="UP000515123">
    <property type="component" value="Linkage group 1"/>
</dbReference>
<dbReference type="GeneID" id="109718286"/>
<keyword evidence="3" id="KW-0449">Lipoprotein</keyword>
<dbReference type="Gene3D" id="3.30.70.100">
    <property type="match status" value="1"/>
</dbReference>
<sequence>MAKEEDLKRVDLKVTVNCCEGCKRKVAKAMSIKGVLKTEIHPTLPKITVIGTVDTKTLIRKLAKIGKTAEILPDETQKPKNEERSSDDKAEKAGDKQKEKEGNWPEKMADDSKSYENKVEKKKAEKGKKETKQGKECSVSEESKVMYPTVVAAIPQVSYGVNRIGVVERSVDNNPMGINQQQVYGQMQPVMFPMPYYAAMNAYSAPMQYGFQYNGARHEPPVYCPLPPPPPPPPPPMQSPASGFTDFFDEDNTVGCYVM</sequence>
<dbReference type="OrthoDB" id="689350at2759"/>
<feature type="compositionally biased region" description="Basic and acidic residues" evidence="5">
    <location>
        <begin position="75"/>
        <end position="135"/>
    </location>
</feature>
<evidence type="ECO:0000256" key="1">
    <source>
        <dbReference type="ARBA" id="ARBA00022481"/>
    </source>
</evidence>
<protein>
    <submittedName>
        <fullName evidence="7">Heavy metal-associated isoprenylated plant protein 35-like</fullName>
    </submittedName>
</protein>
<proteinExistence type="inferred from homology"/>
<feature type="region of interest" description="Disordered" evidence="5">
    <location>
        <begin position="70"/>
        <end position="141"/>
    </location>
</feature>
<dbReference type="Gramene" id="Aco015055.1.mrna1">
    <property type="protein sequence ID" value="Aco015055.1.mrna1"/>
    <property type="gene ID" value="Aco015055.1.path1"/>
</dbReference>
<organism evidence="6 7">
    <name type="scientific">Ananas comosus</name>
    <name type="common">Pineapple</name>
    <name type="synonym">Ananas ananas</name>
    <dbReference type="NCBI Taxonomy" id="4615"/>
    <lineage>
        <taxon>Eukaryota</taxon>
        <taxon>Viridiplantae</taxon>
        <taxon>Streptophyta</taxon>
        <taxon>Embryophyta</taxon>
        <taxon>Tracheophyta</taxon>
        <taxon>Spermatophyta</taxon>
        <taxon>Magnoliopsida</taxon>
        <taxon>Liliopsida</taxon>
        <taxon>Poales</taxon>
        <taxon>Bromeliaceae</taxon>
        <taxon>Bromelioideae</taxon>
        <taxon>Ananas</taxon>
    </lineage>
</organism>
<dbReference type="SUPFAM" id="SSF55008">
    <property type="entry name" value="HMA, heavy metal-associated domain"/>
    <property type="match status" value="1"/>
</dbReference>
<evidence type="ECO:0000313" key="7">
    <source>
        <dbReference type="RefSeq" id="XP_020100041.1"/>
    </source>
</evidence>
<dbReference type="RefSeq" id="XP_020100041.1">
    <property type="nucleotide sequence ID" value="XM_020244452.1"/>
</dbReference>
<evidence type="ECO:0000313" key="6">
    <source>
        <dbReference type="Proteomes" id="UP000515123"/>
    </source>
</evidence>
<evidence type="ECO:0000256" key="4">
    <source>
        <dbReference type="ARBA" id="ARBA00024045"/>
    </source>
</evidence>
<keyword evidence="6" id="KW-1185">Reference proteome</keyword>
<evidence type="ECO:0000256" key="2">
    <source>
        <dbReference type="ARBA" id="ARBA00022723"/>
    </source>
</evidence>
<dbReference type="GO" id="GO:0046872">
    <property type="term" value="F:metal ion binding"/>
    <property type="evidence" value="ECO:0007669"/>
    <property type="project" value="UniProtKB-KW"/>
</dbReference>
<dbReference type="AlphaFoldDB" id="A0A6P5FUR9"/>
<dbReference type="PANTHER" id="PTHR45868:SF14">
    <property type="entry name" value="OS08G0205500 PROTEIN"/>
    <property type="match status" value="1"/>
</dbReference>
<dbReference type="PANTHER" id="PTHR45868">
    <property type="entry name" value="HEAVY METAL-ASSOCIATED ISOPRENYLATED PLANT PROTEIN 33-RELATED"/>
    <property type="match status" value="1"/>
</dbReference>
<comment type="similarity">
    <text evidence="4">Belongs to the HIPP family.</text>
</comment>
<gene>
    <name evidence="7" type="primary">LOC109718286</name>
</gene>
<accession>A0A6P5FUR9</accession>
<keyword evidence="2" id="KW-0479">Metal-binding</keyword>
<evidence type="ECO:0000256" key="5">
    <source>
        <dbReference type="SAM" id="MobiDB-lite"/>
    </source>
</evidence>
<reference evidence="7" key="2">
    <citation type="submission" date="2025-08" db="UniProtKB">
        <authorList>
            <consortium name="RefSeq"/>
        </authorList>
    </citation>
    <scope>IDENTIFICATION</scope>
    <source>
        <tissue evidence="7">Leaf</tissue>
    </source>
</reference>
<name>A0A6P5FUR9_ANACO</name>
<keyword evidence="1" id="KW-0488">Methylation</keyword>
<evidence type="ECO:0000256" key="3">
    <source>
        <dbReference type="ARBA" id="ARBA00023289"/>
    </source>
</evidence>
<reference evidence="6" key="1">
    <citation type="journal article" date="2015" name="Nat. Genet.">
        <title>The pineapple genome and the evolution of CAM photosynthesis.</title>
        <authorList>
            <person name="Ming R."/>
            <person name="VanBuren R."/>
            <person name="Wai C.M."/>
            <person name="Tang H."/>
            <person name="Schatz M.C."/>
            <person name="Bowers J.E."/>
            <person name="Lyons E."/>
            <person name="Wang M.L."/>
            <person name="Chen J."/>
            <person name="Biggers E."/>
            <person name="Zhang J."/>
            <person name="Huang L."/>
            <person name="Zhang L."/>
            <person name="Miao W."/>
            <person name="Zhang J."/>
            <person name="Ye Z."/>
            <person name="Miao C."/>
            <person name="Lin Z."/>
            <person name="Wang H."/>
            <person name="Zhou H."/>
            <person name="Yim W.C."/>
            <person name="Priest H.D."/>
            <person name="Zheng C."/>
            <person name="Woodhouse M."/>
            <person name="Edger P.P."/>
            <person name="Guyot R."/>
            <person name="Guo H.B."/>
            <person name="Guo H."/>
            <person name="Zheng G."/>
            <person name="Singh R."/>
            <person name="Sharma A."/>
            <person name="Min X."/>
            <person name="Zheng Y."/>
            <person name="Lee H."/>
            <person name="Gurtowski J."/>
            <person name="Sedlazeck F.J."/>
            <person name="Harkess A."/>
            <person name="McKain M.R."/>
            <person name="Liao Z."/>
            <person name="Fang J."/>
            <person name="Liu J."/>
            <person name="Zhang X."/>
            <person name="Zhang Q."/>
            <person name="Hu W."/>
            <person name="Qin Y."/>
            <person name="Wang K."/>
            <person name="Chen L.Y."/>
            <person name="Shirley N."/>
            <person name="Lin Y.R."/>
            <person name="Liu L.Y."/>
            <person name="Hernandez A.G."/>
            <person name="Wright C.L."/>
            <person name="Bulone V."/>
            <person name="Tuskan G.A."/>
            <person name="Heath K."/>
            <person name="Zee F."/>
            <person name="Moore P.H."/>
            <person name="Sunkar R."/>
            <person name="Leebens-Mack J.H."/>
            <person name="Mockler T."/>
            <person name="Bennetzen J.L."/>
            <person name="Freeling M."/>
            <person name="Sankoff D."/>
            <person name="Paterson A.H."/>
            <person name="Zhu X."/>
            <person name="Yang X."/>
            <person name="Smith J.A."/>
            <person name="Cushman J.C."/>
            <person name="Paull R.E."/>
            <person name="Yu Q."/>
        </authorList>
    </citation>
    <scope>NUCLEOTIDE SEQUENCE [LARGE SCALE GENOMIC DNA]</scope>
    <source>
        <strain evidence="6">cv. F153</strain>
    </source>
</reference>
<dbReference type="InterPro" id="IPR036163">
    <property type="entry name" value="HMA_dom_sf"/>
</dbReference>